<reference evidence="2" key="1">
    <citation type="journal article" date="2024" name="Proc. Natl. Acad. Sci. U.S.A.">
        <title>Extraordinary preservation of gene collinearity over three hundred million years revealed in homosporous lycophytes.</title>
        <authorList>
            <person name="Li C."/>
            <person name="Wickell D."/>
            <person name="Kuo L.Y."/>
            <person name="Chen X."/>
            <person name="Nie B."/>
            <person name="Liao X."/>
            <person name="Peng D."/>
            <person name="Ji J."/>
            <person name="Jenkins J."/>
            <person name="Williams M."/>
            <person name="Shu S."/>
            <person name="Plott C."/>
            <person name="Barry K."/>
            <person name="Rajasekar S."/>
            <person name="Grimwood J."/>
            <person name="Han X."/>
            <person name="Sun S."/>
            <person name="Hou Z."/>
            <person name="He W."/>
            <person name="Dai G."/>
            <person name="Sun C."/>
            <person name="Schmutz J."/>
            <person name="Leebens-Mack J.H."/>
            <person name="Li F.W."/>
            <person name="Wang L."/>
        </authorList>
    </citation>
    <scope>NUCLEOTIDE SEQUENCE [LARGE SCALE GENOMIC DNA]</scope>
    <source>
        <strain evidence="2">cv. PW_Plant_1</strain>
    </source>
</reference>
<dbReference type="EMBL" id="CM055113">
    <property type="protein sequence ID" value="KAJ7515792.1"/>
    <property type="molecule type" value="Genomic_DNA"/>
</dbReference>
<accession>A0ACC2AFA3</accession>
<evidence type="ECO:0000313" key="2">
    <source>
        <dbReference type="Proteomes" id="UP001162992"/>
    </source>
</evidence>
<dbReference type="Proteomes" id="UP001162992">
    <property type="component" value="Chromosome 22"/>
</dbReference>
<organism evidence="1 2">
    <name type="scientific">Diphasiastrum complanatum</name>
    <name type="common">Issler's clubmoss</name>
    <name type="synonym">Lycopodium complanatum</name>
    <dbReference type="NCBI Taxonomy" id="34168"/>
    <lineage>
        <taxon>Eukaryota</taxon>
        <taxon>Viridiplantae</taxon>
        <taxon>Streptophyta</taxon>
        <taxon>Embryophyta</taxon>
        <taxon>Tracheophyta</taxon>
        <taxon>Lycopodiopsida</taxon>
        <taxon>Lycopodiales</taxon>
        <taxon>Lycopodiaceae</taxon>
        <taxon>Lycopodioideae</taxon>
        <taxon>Diphasiastrum</taxon>
    </lineage>
</organism>
<protein>
    <submittedName>
        <fullName evidence="1">Uncharacterized protein</fullName>
    </submittedName>
</protein>
<evidence type="ECO:0000313" key="1">
    <source>
        <dbReference type="EMBL" id="KAJ7515792.1"/>
    </source>
</evidence>
<name>A0ACC2AFA3_DIPCM</name>
<sequence length="246" mass="27455">MAWNKAGLDPVLVPLAVGIMMVYNLYLQHKCKRNPLQTVIGVNNLGKRAWVHAMMKDNDKKNILAVQTLRNSIMASTLMASTAILLSTGLAAFISSTYSIKAPIQRSLYGANADVMLPLKFVTILVCILFSFICYMQSIRFVNHVNYLINIPVHENTFITPDYVADILIRGSTFYCIGTRGFYTAFPLVLWIFGPIPVILSSLVLVPFLYNLDFVKESISSAKSVEVGSDKGCFWKSSIQQDKLEV</sequence>
<keyword evidence="2" id="KW-1185">Reference proteome</keyword>
<gene>
    <name evidence="1" type="ORF">O6H91_22G028000</name>
</gene>
<comment type="caution">
    <text evidence="1">The sequence shown here is derived from an EMBL/GenBank/DDBJ whole genome shotgun (WGS) entry which is preliminary data.</text>
</comment>
<proteinExistence type="predicted"/>